<dbReference type="EMBL" id="CP020477">
    <property type="protein sequence ID" value="ARM76805.1"/>
    <property type="molecule type" value="Genomic_DNA"/>
</dbReference>
<keyword evidence="3" id="KW-1185">Reference proteome</keyword>
<keyword evidence="1" id="KW-0472">Membrane</keyword>
<feature type="transmembrane region" description="Helical" evidence="1">
    <location>
        <begin position="40"/>
        <end position="65"/>
    </location>
</feature>
<keyword evidence="1" id="KW-0812">Transmembrane</keyword>
<evidence type="ECO:0000313" key="3">
    <source>
        <dbReference type="Proteomes" id="UP000193404"/>
    </source>
</evidence>
<accession>A0A1W6K2T7</accession>
<protein>
    <submittedName>
        <fullName evidence="2">Uncharacterized protein</fullName>
    </submittedName>
</protein>
<sequence length="190" mass="21560">MEKFTIKLLKRINFCFIQVPERVPFIDYMRFLIRGKMNKLLLIGLIVPLIIGGIVLSDTIFGTLANISYNITSSNHEYYTIPANINLGNLTAGMKGNYTANAEMNLQTSGNYTFMLNNGALRGEFSNFTVILKFANYTIILTKEHHQSDKMYIPSGNYNISIQIFYQVSQHAHTASISNEPLLYVKEENS</sequence>
<dbReference type="Proteomes" id="UP000193404">
    <property type="component" value="Chromosome"/>
</dbReference>
<dbReference type="KEGG" id="aman:B6F84_12775"/>
<dbReference type="AlphaFoldDB" id="A0A1W6K2T7"/>
<dbReference type="STRING" id="282676.B6F84_12775"/>
<keyword evidence="1" id="KW-1133">Transmembrane helix</keyword>
<reference evidence="2 3" key="1">
    <citation type="submission" date="2017-03" db="EMBL/GenBank/DDBJ databases">
        <title>Sulfur activation and transportation mechanism of thermophilic Archaea Acidianus manzaensis YN-25.</title>
        <authorList>
            <person name="Ma Y."/>
            <person name="Yang Y."/>
            <person name="Xia J."/>
        </authorList>
    </citation>
    <scope>NUCLEOTIDE SEQUENCE [LARGE SCALE GENOMIC DNA]</scope>
    <source>
        <strain evidence="2 3">YN-25</strain>
    </source>
</reference>
<name>A0A1W6K2T7_9CREN</name>
<organism evidence="2 3">
    <name type="scientific">Acidianus manzaensis</name>
    <dbReference type="NCBI Taxonomy" id="282676"/>
    <lineage>
        <taxon>Archaea</taxon>
        <taxon>Thermoproteota</taxon>
        <taxon>Thermoprotei</taxon>
        <taxon>Sulfolobales</taxon>
        <taxon>Sulfolobaceae</taxon>
        <taxon>Acidianus</taxon>
    </lineage>
</organism>
<evidence type="ECO:0000256" key="1">
    <source>
        <dbReference type="SAM" id="Phobius"/>
    </source>
</evidence>
<gene>
    <name evidence="2" type="ORF">B6F84_12775</name>
</gene>
<evidence type="ECO:0000313" key="2">
    <source>
        <dbReference type="EMBL" id="ARM76805.1"/>
    </source>
</evidence>
<proteinExistence type="predicted"/>